<proteinExistence type="predicted"/>
<dbReference type="InterPro" id="IPR014729">
    <property type="entry name" value="Rossmann-like_a/b/a_fold"/>
</dbReference>
<dbReference type="KEGG" id="pyc:TQ32_01380"/>
<gene>
    <name evidence="2" type="ORF">TQ32_01380</name>
</gene>
<reference evidence="3" key="1">
    <citation type="submission" date="2015-02" db="EMBL/GenBank/DDBJ databases">
        <title>Pyrococcus kukulkanii sp. nov., a novel hyperthermophilic archaeon isolated from a deep-sea hydrothermal vent at the Guaymas Basin.</title>
        <authorList>
            <person name="Oger P.M."/>
            <person name="Callac N."/>
            <person name="Jebbar M."/>
            <person name="Godfroy A."/>
        </authorList>
    </citation>
    <scope>NUCLEOTIDE SEQUENCE [LARGE SCALE GENOMIC DNA]</scope>
    <source>
        <strain evidence="3">NCB100</strain>
    </source>
</reference>
<dbReference type="AlphaFoldDB" id="A0A127B7Y6"/>
<dbReference type="Gene3D" id="3.90.1490.10">
    <property type="entry name" value="putative n-type atp pyrophosphatase, domain 2"/>
    <property type="match status" value="1"/>
</dbReference>
<dbReference type="OrthoDB" id="372052at2157"/>
<evidence type="ECO:0000313" key="2">
    <source>
        <dbReference type="EMBL" id="AMM53297.1"/>
    </source>
</evidence>
<protein>
    <submittedName>
        <fullName evidence="2">ATP pyrophosphatase</fullName>
    </submittedName>
</protein>
<dbReference type="CDD" id="cd01994">
    <property type="entry name" value="AANH_PF0828-like"/>
    <property type="match status" value="1"/>
</dbReference>
<dbReference type="PATRIC" id="fig|1609559.3.peg.287"/>
<sequence>MKAIALFSGGKDGLYAVYLAQKLGYDVTYLLALKTSIGLSPHYENLRSLRRIANSMGKAMLTFDISQGTEKLIENLRALSVEAIIAGDVKIEDHYRWLEGIAREAGLKLVEPLFGMDTLELAREILREGFEYSIIAVDKSKLPRELLGYTFRSERDLEEFLAKNPGIDPLGEYGEFHTVVTKSPLYTRSFELKPISIEEDERYYWLRFDVI</sequence>
<name>A0A127B7Y6_9EURY</name>
<reference evidence="2 3" key="2">
    <citation type="journal article" date="2016" name="Int. J. Syst. Evol. Microbiol.">
        <title>Pyrococcus kukulkanii sp. nov., a hyperthermophilic, piezophilic archaeon isolated from a deep-sea hydrothermal vent.</title>
        <authorList>
            <person name="Callac N."/>
            <person name="Oger P."/>
            <person name="Lesongeur F."/>
            <person name="Rattray J.E."/>
            <person name="Vannier P."/>
            <person name="Michoud G."/>
            <person name="Beauverger M."/>
            <person name="Gayet N."/>
            <person name="Rouxel O."/>
            <person name="Jebbar M."/>
            <person name="Godfroy A."/>
        </authorList>
    </citation>
    <scope>NUCLEOTIDE SEQUENCE [LARGE SCALE GENOMIC DNA]</scope>
    <source>
        <strain evidence="2 3">NCB100</strain>
    </source>
</reference>
<dbReference type="Proteomes" id="UP000070587">
    <property type="component" value="Chromosome"/>
</dbReference>
<organism evidence="2 3">
    <name type="scientific">Pyrococcus kukulkanii</name>
    <dbReference type="NCBI Taxonomy" id="1609559"/>
    <lineage>
        <taxon>Archaea</taxon>
        <taxon>Methanobacteriati</taxon>
        <taxon>Methanobacteriota</taxon>
        <taxon>Thermococci</taxon>
        <taxon>Thermococcales</taxon>
        <taxon>Thermococcaceae</taxon>
        <taxon>Pyrococcus</taxon>
    </lineage>
</organism>
<dbReference type="InterPro" id="IPR002761">
    <property type="entry name" value="Diphthami_syn_dom"/>
</dbReference>
<dbReference type="STRING" id="1609559.TQ32_01380"/>
<evidence type="ECO:0000259" key="1">
    <source>
        <dbReference type="Pfam" id="PF01902"/>
    </source>
</evidence>
<accession>A0A127B7Y6</accession>
<dbReference type="EMBL" id="CP010835">
    <property type="protein sequence ID" value="AMM53297.1"/>
    <property type="molecule type" value="Genomic_DNA"/>
</dbReference>
<dbReference type="Gene3D" id="3.40.50.620">
    <property type="entry name" value="HUPs"/>
    <property type="match status" value="1"/>
</dbReference>
<feature type="domain" description="Diphthamide synthase" evidence="1">
    <location>
        <begin position="1"/>
        <end position="207"/>
    </location>
</feature>
<dbReference type="NCBIfam" id="TIGR00290">
    <property type="entry name" value="MJ0570_dom"/>
    <property type="match status" value="1"/>
</dbReference>
<dbReference type="Pfam" id="PF01902">
    <property type="entry name" value="Diphthami_syn_2"/>
    <property type="match status" value="1"/>
</dbReference>
<dbReference type="GeneID" id="28490441"/>
<dbReference type="SUPFAM" id="SSF52402">
    <property type="entry name" value="Adenine nucleotide alpha hydrolases-like"/>
    <property type="match status" value="1"/>
</dbReference>
<evidence type="ECO:0000313" key="3">
    <source>
        <dbReference type="Proteomes" id="UP000070587"/>
    </source>
</evidence>
<dbReference type="RefSeq" id="WP_068320298.1">
    <property type="nucleotide sequence ID" value="NZ_CP010835.1"/>
</dbReference>